<reference evidence="2 3" key="1">
    <citation type="submission" date="2020-04" db="EMBL/GenBank/DDBJ databases">
        <title>Plant Genome Project.</title>
        <authorList>
            <person name="Zhang R.-G."/>
        </authorList>
    </citation>
    <scope>NUCLEOTIDE SEQUENCE [LARGE SCALE GENOMIC DNA]</scope>
    <source>
        <strain evidence="2">YNK0</strain>
        <tissue evidence="2">Leaf</tissue>
    </source>
</reference>
<dbReference type="Pfam" id="PF01535">
    <property type="entry name" value="PPR"/>
    <property type="match status" value="1"/>
</dbReference>
<dbReference type="Proteomes" id="UP000655225">
    <property type="component" value="Unassembled WGS sequence"/>
</dbReference>
<comment type="caution">
    <text evidence="2">The sequence shown here is derived from an EMBL/GenBank/DDBJ whole genome shotgun (WGS) entry which is preliminary data.</text>
</comment>
<protein>
    <recommendedName>
        <fullName evidence="4">Pentatricopeptide repeat-containing protein</fullName>
    </recommendedName>
</protein>
<sequence length="264" mass="29307">MDSYTFPFLLREQIHLHVLKLGLESDAFVHTLLINMNAPTGELTDARMVFDKMSLRDAVSFMDLITGSGLSIFDSLIQDYKISPKVQHYEYMMDIIGRAGLFDEAESLMKNMKMKPNGAIWGYLLGACQVLLSNIYAGAGRWDDVARIRTRLNGLGMKKMPGCSSIEVDSIVHEFLVGDKAHALSKEIYNMLDEIDEMLKLAGHVPDNQRKSTQKLIEETLIGVLSSSLGGEVAFGLPSKEMEITGSGAVDTVPYVKPVYFAVF</sequence>
<dbReference type="Gene3D" id="1.25.40.10">
    <property type="entry name" value="Tetratricopeptide repeat domain"/>
    <property type="match status" value="1"/>
</dbReference>
<organism evidence="2 3">
    <name type="scientific">Tetracentron sinense</name>
    <name type="common">Spur-leaf</name>
    <dbReference type="NCBI Taxonomy" id="13715"/>
    <lineage>
        <taxon>Eukaryota</taxon>
        <taxon>Viridiplantae</taxon>
        <taxon>Streptophyta</taxon>
        <taxon>Embryophyta</taxon>
        <taxon>Tracheophyta</taxon>
        <taxon>Spermatophyta</taxon>
        <taxon>Magnoliopsida</taxon>
        <taxon>Trochodendrales</taxon>
        <taxon>Trochodendraceae</taxon>
        <taxon>Tetracentron</taxon>
    </lineage>
</organism>
<dbReference type="Pfam" id="PF20431">
    <property type="entry name" value="E_motif"/>
    <property type="match status" value="1"/>
</dbReference>
<dbReference type="InterPro" id="IPR011990">
    <property type="entry name" value="TPR-like_helical_dom_sf"/>
</dbReference>
<dbReference type="AlphaFoldDB" id="A0A834ZHF3"/>
<dbReference type="InterPro" id="IPR046848">
    <property type="entry name" value="E_motif"/>
</dbReference>
<evidence type="ECO:0000313" key="3">
    <source>
        <dbReference type="Proteomes" id="UP000655225"/>
    </source>
</evidence>
<keyword evidence="3" id="KW-1185">Reference proteome</keyword>
<dbReference type="OrthoDB" id="185373at2759"/>
<dbReference type="InterPro" id="IPR046960">
    <property type="entry name" value="PPR_At4g14850-like_plant"/>
</dbReference>
<dbReference type="PANTHER" id="PTHR47926:SF537">
    <property type="entry name" value="PENTACOTRIPEPTIDE-REPEAT REGION OF PRORP DOMAIN-CONTAINING PROTEIN"/>
    <property type="match status" value="1"/>
</dbReference>
<dbReference type="GO" id="GO:0009451">
    <property type="term" value="P:RNA modification"/>
    <property type="evidence" value="ECO:0007669"/>
    <property type="project" value="InterPro"/>
</dbReference>
<proteinExistence type="predicted"/>
<dbReference type="EMBL" id="JABCRI010000004">
    <property type="protein sequence ID" value="KAF8406961.1"/>
    <property type="molecule type" value="Genomic_DNA"/>
</dbReference>
<evidence type="ECO:0000313" key="2">
    <source>
        <dbReference type="EMBL" id="KAF8406961.1"/>
    </source>
</evidence>
<dbReference type="PANTHER" id="PTHR47926">
    <property type="entry name" value="PENTATRICOPEPTIDE REPEAT-CONTAINING PROTEIN"/>
    <property type="match status" value="1"/>
</dbReference>
<gene>
    <name evidence="2" type="ORF">HHK36_006082</name>
</gene>
<dbReference type="InterPro" id="IPR002885">
    <property type="entry name" value="PPR_rpt"/>
</dbReference>
<evidence type="ECO:0000256" key="1">
    <source>
        <dbReference type="ARBA" id="ARBA00022737"/>
    </source>
</evidence>
<name>A0A834ZHF3_TETSI</name>
<accession>A0A834ZHF3</accession>
<dbReference type="Pfam" id="PF20430">
    <property type="entry name" value="Eplus_motif"/>
    <property type="match status" value="1"/>
</dbReference>
<evidence type="ECO:0008006" key="4">
    <source>
        <dbReference type="Google" id="ProtNLM"/>
    </source>
</evidence>
<keyword evidence="1" id="KW-0677">Repeat</keyword>
<dbReference type="GO" id="GO:0003723">
    <property type="term" value="F:RNA binding"/>
    <property type="evidence" value="ECO:0007669"/>
    <property type="project" value="InterPro"/>
</dbReference>
<dbReference type="InterPro" id="IPR046849">
    <property type="entry name" value="E2_motif"/>
</dbReference>
<dbReference type="OMA" id="ERENKAW"/>